<gene>
    <name evidence="1" type="ORF">K3G42_016627</name>
</gene>
<evidence type="ECO:0000313" key="2">
    <source>
        <dbReference type="Proteomes" id="UP000827872"/>
    </source>
</evidence>
<accession>A0ACB8EC28</accession>
<proteinExistence type="predicted"/>
<protein>
    <submittedName>
        <fullName evidence="1">Uncharacterized protein</fullName>
    </submittedName>
</protein>
<organism evidence="1 2">
    <name type="scientific">Sphaerodactylus townsendi</name>
    <dbReference type="NCBI Taxonomy" id="933632"/>
    <lineage>
        <taxon>Eukaryota</taxon>
        <taxon>Metazoa</taxon>
        <taxon>Chordata</taxon>
        <taxon>Craniata</taxon>
        <taxon>Vertebrata</taxon>
        <taxon>Euteleostomi</taxon>
        <taxon>Lepidosauria</taxon>
        <taxon>Squamata</taxon>
        <taxon>Bifurcata</taxon>
        <taxon>Gekkota</taxon>
        <taxon>Sphaerodactylidae</taxon>
        <taxon>Sphaerodactylus</taxon>
    </lineage>
</organism>
<evidence type="ECO:0000313" key="1">
    <source>
        <dbReference type="EMBL" id="KAH7989955.1"/>
    </source>
</evidence>
<sequence length="117" mass="12429">MQSDFLDVPLNCAEMTPVLSSQVSPIYSFHCFQIRGLTLRGNITNLALSTMYDTKGATGKPLKVEPPADKPNLGDMEEQDGDGVASRSPHEQNGGDGDLDAHAPGRPNLCGGDGRDT</sequence>
<name>A0ACB8EC28_9SAUR</name>
<dbReference type="EMBL" id="CM037627">
    <property type="protein sequence ID" value="KAH7989955.1"/>
    <property type="molecule type" value="Genomic_DNA"/>
</dbReference>
<dbReference type="Proteomes" id="UP000827872">
    <property type="component" value="Linkage Group LG14"/>
</dbReference>
<comment type="caution">
    <text evidence="1">The sequence shown here is derived from an EMBL/GenBank/DDBJ whole genome shotgun (WGS) entry which is preliminary data.</text>
</comment>
<reference evidence="1" key="1">
    <citation type="submission" date="2021-08" db="EMBL/GenBank/DDBJ databases">
        <title>The first chromosome-level gecko genome reveals the dynamic sex chromosomes of Neotropical dwarf geckos (Sphaerodactylidae: Sphaerodactylus).</title>
        <authorList>
            <person name="Pinto B.J."/>
            <person name="Keating S.E."/>
            <person name="Gamble T."/>
        </authorList>
    </citation>
    <scope>NUCLEOTIDE SEQUENCE</scope>
    <source>
        <strain evidence="1">TG3544</strain>
    </source>
</reference>
<keyword evidence="2" id="KW-1185">Reference proteome</keyword>